<dbReference type="AlphaFoldDB" id="A0A511YQC7"/>
<dbReference type="GO" id="GO:0016747">
    <property type="term" value="F:acyltransferase activity, transferring groups other than amino-acyl groups"/>
    <property type="evidence" value="ECO:0007669"/>
    <property type="project" value="InterPro"/>
</dbReference>
<dbReference type="InterPro" id="IPR050879">
    <property type="entry name" value="Acyltransferase_3"/>
</dbReference>
<feature type="transmembrane region" description="Helical" evidence="1">
    <location>
        <begin position="236"/>
        <end position="254"/>
    </location>
</feature>
<dbReference type="GO" id="GO:0016020">
    <property type="term" value="C:membrane"/>
    <property type="evidence" value="ECO:0007669"/>
    <property type="project" value="TreeGrafter"/>
</dbReference>
<comment type="caution">
    <text evidence="3">The sequence shown here is derived from an EMBL/GenBank/DDBJ whole genome shotgun (WGS) entry which is preliminary data.</text>
</comment>
<name>A0A511YQC7_9FLAO</name>
<feature type="transmembrane region" description="Helical" evidence="1">
    <location>
        <begin position="266"/>
        <end position="290"/>
    </location>
</feature>
<feature type="transmembrane region" description="Helical" evidence="1">
    <location>
        <begin position="173"/>
        <end position="192"/>
    </location>
</feature>
<feature type="domain" description="Acyltransferase 3" evidence="2">
    <location>
        <begin position="1"/>
        <end position="276"/>
    </location>
</feature>
<dbReference type="GO" id="GO:0000271">
    <property type="term" value="P:polysaccharide biosynthetic process"/>
    <property type="evidence" value="ECO:0007669"/>
    <property type="project" value="TreeGrafter"/>
</dbReference>
<feature type="transmembrane region" description="Helical" evidence="1">
    <location>
        <begin position="95"/>
        <end position="116"/>
    </location>
</feature>
<dbReference type="PANTHER" id="PTHR23028">
    <property type="entry name" value="ACETYLTRANSFERASE"/>
    <property type="match status" value="1"/>
</dbReference>
<dbReference type="Pfam" id="PF01757">
    <property type="entry name" value="Acyl_transf_3"/>
    <property type="match status" value="1"/>
</dbReference>
<proteinExistence type="predicted"/>
<dbReference type="EMBL" id="BJYJ01000022">
    <property type="protein sequence ID" value="GEN77389.1"/>
    <property type="molecule type" value="Genomic_DNA"/>
</dbReference>
<dbReference type="Proteomes" id="UP000321863">
    <property type="component" value="Unassembled WGS sequence"/>
</dbReference>
<feature type="transmembrane region" description="Helical" evidence="1">
    <location>
        <begin position="40"/>
        <end position="61"/>
    </location>
</feature>
<feature type="transmembrane region" description="Helical" evidence="1">
    <location>
        <begin position="198"/>
        <end position="216"/>
    </location>
</feature>
<keyword evidence="4" id="KW-1185">Reference proteome</keyword>
<gene>
    <name evidence="3" type="ORF">CHA01nite_31290</name>
</gene>
<keyword evidence="1" id="KW-1133">Transmembrane helix</keyword>
<dbReference type="InterPro" id="IPR002656">
    <property type="entry name" value="Acyl_transf_3_dom"/>
</dbReference>
<feature type="transmembrane region" description="Helical" evidence="1">
    <location>
        <begin position="73"/>
        <end position="89"/>
    </location>
</feature>
<dbReference type="PANTHER" id="PTHR23028:SF53">
    <property type="entry name" value="ACYL_TRANSF_3 DOMAIN-CONTAINING PROTEIN"/>
    <property type="match status" value="1"/>
</dbReference>
<sequence>MFFSLSGFLIFRQLYAEKIKTSGIDLKKFYLRRLLRIFPVYYLVVFIGLFYYNLFLPAIGVPVERNYDLAKGILLLITFFPNVLLVNNPGGILEILWSIGIEEQCYLFVAPLFLFLPARYYKMFFLILSFVFVYLYEFSDLIFLKDYKMIFFYFTFAGWCSLQNFRKQTFQKFTDTAVYILMILFFTTDLFIDYLSEPAYFIFAMLLFGYFITIFVRKPISFFENRTLIYLGKISYGIYMYHVIVMQLVGFIFLKLLSKFKINDTVIIFLSNFTVIGLTIFTAHVSYRYYEKRFLNKKKLYRIGNK</sequence>
<evidence type="ECO:0000256" key="1">
    <source>
        <dbReference type="SAM" id="Phobius"/>
    </source>
</evidence>
<reference evidence="3 4" key="1">
    <citation type="submission" date="2019-07" db="EMBL/GenBank/DDBJ databases">
        <title>Whole genome shotgun sequence of Chryseobacterium hagamense NBRC 105253.</title>
        <authorList>
            <person name="Hosoyama A."/>
            <person name="Uohara A."/>
            <person name="Ohji S."/>
            <person name="Ichikawa N."/>
        </authorList>
    </citation>
    <scope>NUCLEOTIDE SEQUENCE [LARGE SCALE GENOMIC DNA]</scope>
    <source>
        <strain evidence="3 4">NBRC 105253</strain>
    </source>
</reference>
<organism evidence="3 4">
    <name type="scientific">Chryseobacterium hagamense</name>
    <dbReference type="NCBI Taxonomy" id="395935"/>
    <lineage>
        <taxon>Bacteria</taxon>
        <taxon>Pseudomonadati</taxon>
        <taxon>Bacteroidota</taxon>
        <taxon>Flavobacteriia</taxon>
        <taxon>Flavobacteriales</taxon>
        <taxon>Weeksellaceae</taxon>
        <taxon>Chryseobacterium group</taxon>
        <taxon>Chryseobacterium</taxon>
    </lineage>
</organism>
<protein>
    <recommendedName>
        <fullName evidence="2">Acyltransferase 3 domain-containing protein</fullName>
    </recommendedName>
</protein>
<evidence type="ECO:0000313" key="3">
    <source>
        <dbReference type="EMBL" id="GEN77389.1"/>
    </source>
</evidence>
<keyword evidence="1" id="KW-0472">Membrane</keyword>
<feature type="transmembrane region" description="Helical" evidence="1">
    <location>
        <begin position="123"/>
        <end position="144"/>
    </location>
</feature>
<evidence type="ECO:0000313" key="4">
    <source>
        <dbReference type="Proteomes" id="UP000321863"/>
    </source>
</evidence>
<keyword evidence="1" id="KW-0812">Transmembrane</keyword>
<evidence type="ECO:0000259" key="2">
    <source>
        <dbReference type="Pfam" id="PF01757"/>
    </source>
</evidence>
<accession>A0A511YQC7</accession>